<keyword evidence="2" id="KW-1185">Reference proteome</keyword>
<evidence type="ECO:0000313" key="2">
    <source>
        <dbReference type="Proteomes" id="UP000018458"/>
    </source>
</evidence>
<evidence type="ECO:0000313" key="1">
    <source>
        <dbReference type="EMBL" id="EFY06522.1"/>
    </source>
</evidence>
<gene>
    <name evidence="1" type="ORF">HMPREF9444_01701</name>
</gene>
<accession>E8LLT0</accession>
<sequence>MFKKNVYKFTKIENQISAEEWIMSEDNLFKKFTKVEKYLAKTKKKKCKPIF</sequence>
<dbReference type="HOGENOM" id="CLU_3104613_0_0_6"/>
<protein>
    <submittedName>
        <fullName evidence="1">Uncharacterized protein</fullName>
    </submittedName>
</protein>
<comment type="caution">
    <text evidence="1">The sequence shown here is derived from an EMBL/GenBank/DDBJ whole genome shotgun (WGS) entry which is preliminary data.</text>
</comment>
<organism evidence="1 2">
    <name type="scientific">Succinatimonas hippei (strain DSM 22608 / JCM 16073 / KCTC 15190 / YIT 12066)</name>
    <dbReference type="NCBI Taxonomy" id="762983"/>
    <lineage>
        <taxon>Bacteria</taxon>
        <taxon>Pseudomonadati</taxon>
        <taxon>Pseudomonadota</taxon>
        <taxon>Gammaproteobacteria</taxon>
        <taxon>Aeromonadales</taxon>
        <taxon>Succinivibrionaceae</taxon>
        <taxon>Succinatimonas</taxon>
    </lineage>
</organism>
<dbReference type="STRING" id="762983.HMPREF9444_01701"/>
<reference evidence="1 2" key="1">
    <citation type="submission" date="2011-01" db="EMBL/GenBank/DDBJ databases">
        <authorList>
            <person name="Weinstock G."/>
            <person name="Sodergren E."/>
            <person name="Clifton S."/>
            <person name="Fulton L."/>
            <person name="Fulton B."/>
            <person name="Courtney L."/>
            <person name="Fronick C."/>
            <person name="Harrison M."/>
            <person name="Strong C."/>
            <person name="Farmer C."/>
            <person name="Delahaunty K."/>
            <person name="Markovic C."/>
            <person name="Hall O."/>
            <person name="Minx P."/>
            <person name="Tomlinson C."/>
            <person name="Mitreva M."/>
            <person name="Hou S."/>
            <person name="Chen J."/>
            <person name="Wollam A."/>
            <person name="Pepin K.H."/>
            <person name="Johnson M."/>
            <person name="Bhonagiri V."/>
            <person name="Zhang X."/>
            <person name="Suruliraj S."/>
            <person name="Warren W."/>
            <person name="Chinwalla A."/>
            <person name="Mardis E.R."/>
            <person name="Wilson R.K."/>
        </authorList>
    </citation>
    <scope>NUCLEOTIDE SEQUENCE [LARGE SCALE GENOMIC DNA]</scope>
    <source>
        <strain evidence="2">DSM 22608 / JCM 16073 / KCTC 15190 / YIT 12066</strain>
    </source>
</reference>
<dbReference type="EMBL" id="AEVO01000114">
    <property type="protein sequence ID" value="EFY06522.1"/>
    <property type="molecule type" value="Genomic_DNA"/>
</dbReference>
<dbReference type="Proteomes" id="UP000018458">
    <property type="component" value="Unassembled WGS sequence"/>
</dbReference>
<name>E8LLT0_SUCHY</name>
<proteinExistence type="predicted"/>
<dbReference type="AlphaFoldDB" id="E8LLT0"/>